<dbReference type="GO" id="GO:0000257">
    <property type="term" value="F:nitrilase activity"/>
    <property type="evidence" value="ECO:0007669"/>
    <property type="project" value="TreeGrafter"/>
</dbReference>
<protein>
    <submittedName>
        <fullName evidence="8">Hydrolase, carbon-nitrogen family protein</fullName>
    </submittedName>
</protein>
<name>R4XA20_TAPDE</name>
<keyword evidence="9" id="KW-1185">Reference proteome</keyword>
<evidence type="ECO:0000256" key="6">
    <source>
        <dbReference type="ARBA" id="ARBA00023306"/>
    </source>
</evidence>
<evidence type="ECO:0000313" key="8">
    <source>
        <dbReference type="EMBL" id="CCG81114.1"/>
    </source>
</evidence>
<feature type="domain" description="CN hydrolase" evidence="7">
    <location>
        <begin position="120"/>
        <end position="295"/>
    </location>
</feature>
<keyword evidence="4" id="KW-0498">Mitosis</keyword>
<dbReference type="EMBL" id="CAHR02000025">
    <property type="protein sequence ID" value="CCG81114.1"/>
    <property type="molecule type" value="Genomic_DNA"/>
</dbReference>
<dbReference type="OrthoDB" id="10250282at2759"/>
<sequence>MSQDSRYRNPRPELVDSFDDFLVNTALPYDDIQLPPELQPLNPEYEDEVPNQEAVNGIARATRPKEPAWRDLNLQDLVNRTDHGNTQAMDVGERLRQLNLENRSSGPPTNALRLMSMVKLNVAVAQSCAQQGDLDKTLAKLESLVQQAASQEAKFIVFPEAFVGGYPKFSTFGTEIGVRSAEGREEFFKYHQAAIVVPSSATDRISRVAKENDVSLVVGVIERDDLGATLYCTALYFDARAGYVAKHRKLMPTGAERLIWGFGDSTTIKAQNISITSTTGELSEAVCSATICWEN</sequence>
<keyword evidence="6" id="KW-0131">Cell cycle</keyword>
<dbReference type="SUPFAM" id="SSF56317">
    <property type="entry name" value="Carbon-nitrogen hydrolase"/>
    <property type="match status" value="1"/>
</dbReference>
<evidence type="ECO:0000259" key="7">
    <source>
        <dbReference type="PROSITE" id="PS50263"/>
    </source>
</evidence>
<comment type="similarity">
    <text evidence="2">Belongs to the carbon-nitrogen hydrolase superfamily. Nitrilase family.</text>
</comment>
<dbReference type="InterPro" id="IPR044149">
    <property type="entry name" value="Nitrilases_CHs"/>
</dbReference>
<dbReference type="Proteomes" id="UP000013776">
    <property type="component" value="Unassembled WGS sequence"/>
</dbReference>
<evidence type="ECO:0000313" key="9">
    <source>
        <dbReference type="Proteomes" id="UP000013776"/>
    </source>
</evidence>
<keyword evidence="8" id="KW-0378">Hydrolase</keyword>
<keyword evidence="5" id="KW-0833">Ubl conjugation pathway</keyword>
<evidence type="ECO:0000256" key="5">
    <source>
        <dbReference type="ARBA" id="ARBA00022786"/>
    </source>
</evidence>
<keyword evidence="3" id="KW-0132">Cell division</keyword>
<dbReference type="Pfam" id="PF00795">
    <property type="entry name" value="CN_hydrolase"/>
    <property type="match status" value="1"/>
</dbReference>
<dbReference type="STRING" id="1097556.R4XA20"/>
<evidence type="ECO:0000256" key="3">
    <source>
        <dbReference type="ARBA" id="ARBA00022618"/>
    </source>
</evidence>
<reference evidence="8 9" key="1">
    <citation type="journal article" date="2013" name="MBio">
        <title>Genome sequencing of the plant pathogen Taphrina deformans, the causal agent of peach leaf curl.</title>
        <authorList>
            <person name="Cisse O.H."/>
            <person name="Almeida J.M.G.C.F."/>
            <person name="Fonseca A."/>
            <person name="Kumar A.A."/>
            <person name="Salojaervi J."/>
            <person name="Overmyer K."/>
            <person name="Hauser P.M."/>
            <person name="Pagni M."/>
        </authorList>
    </citation>
    <scope>NUCLEOTIDE SEQUENCE [LARGE SCALE GENOMIC DNA]</scope>
    <source>
        <strain evidence="9">PYCC 5710 / ATCC 11124 / CBS 356.35 / IMI 108563 / JCM 9778 / NBRC 8474</strain>
    </source>
</reference>
<proteinExistence type="inferred from homology"/>
<dbReference type="GO" id="GO:0051410">
    <property type="term" value="P:detoxification of nitrogen compound"/>
    <property type="evidence" value="ECO:0007669"/>
    <property type="project" value="TreeGrafter"/>
</dbReference>
<comment type="caution">
    <text evidence="8">The sequence shown here is derived from an EMBL/GenBank/DDBJ whole genome shotgun (WGS) entry which is preliminary data.</text>
</comment>
<dbReference type="GO" id="GO:0005680">
    <property type="term" value="C:anaphase-promoting complex"/>
    <property type="evidence" value="ECO:0007669"/>
    <property type="project" value="InterPro"/>
</dbReference>
<dbReference type="GO" id="GO:0018822">
    <property type="term" value="F:nitrile hydratase activity"/>
    <property type="evidence" value="ECO:0007669"/>
    <property type="project" value="TreeGrafter"/>
</dbReference>
<dbReference type="PANTHER" id="PTHR46044">
    <property type="entry name" value="NITRILASE"/>
    <property type="match status" value="1"/>
</dbReference>
<dbReference type="eggNOG" id="KOG0805">
    <property type="taxonomic scope" value="Eukaryota"/>
</dbReference>
<gene>
    <name evidence="8" type="ORF">TAPDE_000809</name>
</gene>
<dbReference type="VEuPathDB" id="FungiDB:TAPDE_000809"/>
<dbReference type="Pfam" id="PF05839">
    <property type="entry name" value="Apc13p"/>
    <property type="match status" value="1"/>
</dbReference>
<accession>R4XA20</accession>
<evidence type="ECO:0000256" key="2">
    <source>
        <dbReference type="ARBA" id="ARBA00008129"/>
    </source>
</evidence>
<evidence type="ECO:0000256" key="1">
    <source>
        <dbReference type="ARBA" id="ARBA00006940"/>
    </source>
</evidence>
<dbReference type="InterPro" id="IPR003010">
    <property type="entry name" value="C-N_Hydrolase"/>
</dbReference>
<dbReference type="Gene3D" id="3.60.110.10">
    <property type="entry name" value="Carbon-nitrogen hydrolase"/>
    <property type="match status" value="1"/>
</dbReference>
<evidence type="ECO:0000256" key="4">
    <source>
        <dbReference type="ARBA" id="ARBA00022776"/>
    </source>
</evidence>
<dbReference type="PANTHER" id="PTHR46044:SF1">
    <property type="entry name" value="CN HYDROLASE DOMAIN-CONTAINING PROTEIN"/>
    <property type="match status" value="1"/>
</dbReference>
<dbReference type="AlphaFoldDB" id="R4XA20"/>
<dbReference type="InterPro" id="IPR036526">
    <property type="entry name" value="C-N_Hydrolase_sf"/>
</dbReference>
<dbReference type="GO" id="GO:0051301">
    <property type="term" value="P:cell division"/>
    <property type="evidence" value="ECO:0007669"/>
    <property type="project" value="UniProtKB-KW"/>
</dbReference>
<comment type="similarity">
    <text evidence="1">Belongs to the APC13 family.</text>
</comment>
<organism evidence="8 9">
    <name type="scientific">Taphrina deformans (strain PYCC 5710 / ATCC 11124 / CBS 356.35 / IMI 108563 / JCM 9778 / NBRC 8474)</name>
    <name type="common">Peach leaf curl fungus</name>
    <name type="synonym">Lalaria deformans</name>
    <dbReference type="NCBI Taxonomy" id="1097556"/>
    <lineage>
        <taxon>Eukaryota</taxon>
        <taxon>Fungi</taxon>
        <taxon>Dikarya</taxon>
        <taxon>Ascomycota</taxon>
        <taxon>Taphrinomycotina</taxon>
        <taxon>Taphrinomycetes</taxon>
        <taxon>Taphrinales</taxon>
        <taxon>Taphrinaceae</taxon>
        <taxon>Taphrina</taxon>
    </lineage>
</organism>
<dbReference type="InterPro" id="IPR008401">
    <property type="entry name" value="Apc13"/>
</dbReference>
<dbReference type="PROSITE" id="PS50263">
    <property type="entry name" value="CN_HYDROLASE"/>
    <property type="match status" value="1"/>
</dbReference>